<dbReference type="PANTHER" id="PTHR43004:SF19">
    <property type="entry name" value="BINDING MONOOXYGENASE, PUTATIVE (JCVI)-RELATED"/>
    <property type="match status" value="1"/>
</dbReference>
<comment type="caution">
    <text evidence="6">The sequence shown here is derived from an EMBL/GenBank/DDBJ whole genome shotgun (WGS) entry which is preliminary data.</text>
</comment>
<dbReference type="SUPFAM" id="SSF52833">
    <property type="entry name" value="Thioredoxin-like"/>
    <property type="match status" value="1"/>
</dbReference>
<proteinExistence type="inferred from homology"/>
<reference evidence="6 7" key="1">
    <citation type="submission" date="2016-11" db="EMBL/GenBank/DDBJ databases">
        <title>A multilocus sequence analysis scheme for characterization of bacteria in the genus Thioclava.</title>
        <authorList>
            <person name="Liu Y."/>
            <person name="Shao Z."/>
        </authorList>
    </citation>
    <scope>NUCLEOTIDE SEQUENCE [LARGE SCALE GENOMIC DNA]</scope>
    <source>
        <strain evidence="6 7">TAW-CT134</strain>
    </source>
</reference>
<evidence type="ECO:0000256" key="3">
    <source>
        <dbReference type="ARBA" id="ARBA00022630"/>
    </source>
</evidence>
<dbReference type="PANTHER" id="PTHR43004">
    <property type="entry name" value="TRK SYSTEM POTASSIUM UPTAKE PROTEIN"/>
    <property type="match status" value="1"/>
</dbReference>
<evidence type="ECO:0000256" key="2">
    <source>
        <dbReference type="ARBA" id="ARBA00007801"/>
    </source>
</evidence>
<evidence type="ECO:0000313" key="7">
    <source>
        <dbReference type="Proteomes" id="UP000190787"/>
    </source>
</evidence>
<dbReference type="PRINTS" id="PR00420">
    <property type="entry name" value="RNGMNOXGNASE"/>
</dbReference>
<gene>
    <name evidence="6" type="ORF">BMI91_19255</name>
</gene>
<name>A0ABX3MTS1_9RHOB</name>
<dbReference type="SUPFAM" id="SSF51905">
    <property type="entry name" value="FAD/NAD(P)-binding domain"/>
    <property type="match status" value="1"/>
</dbReference>
<dbReference type="Proteomes" id="UP000190787">
    <property type="component" value="Unassembled WGS sequence"/>
</dbReference>
<organism evidence="6 7">
    <name type="scientific">Thioclava sediminum</name>
    <dbReference type="NCBI Taxonomy" id="1915319"/>
    <lineage>
        <taxon>Bacteria</taxon>
        <taxon>Pseudomonadati</taxon>
        <taxon>Pseudomonadota</taxon>
        <taxon>Alphaproteobacteria</taxon>
        <taxon>Rhodobacterales</taxon>
        <taxon>Paracoccaceae</taxon>
        <taxon>Thioclava</taxon>
    </lineage>
</organism>
<dbReference type="Gene3D" id="3.40.30.120">
    <property type="match status" value="1"/>
</dbReference>
<feature type="domain" description="FAD-binding" evidence="5">
    <location>
        <begin position="4"/>
        <end position="338"/>
    </location>
</feature>
<dbReference type="Pfam" id="PF01494">
    <property type="entry name" value="FAD_binding_3"/>
    <property type="match status" value="1"/>
</dbReference>
<dbReference type="Gene3D" id="3.30.70.2450">
    <property type="match status" value="1"/>
</dbReference>
<dbReference type="InterPro" id="IPR002938">
    <property type="entry name" value="FAD-bd"/>
</dbReference>
<keyword evidence="7" id="KW-1185">Reference proteome</keyword>
<dbReference type="EMBL" id="MPZV01000005">
    <property type="protein sequence ID" value="OOY22772.1"/>
    <property type="molecule type" value="Genomic_DNA"/>
</dbReference>
<evidence type="ECO:0000256" key="4">
    <source>
        <dbReference type="ARBA" id="ARBA00022827"/>
    </source>
</evidence>
<comment type="cofactor">
    <cofactor evidence="1">
        <name>FAD</name>
        <dbReference type="ChEBI" id="CHEBI:57692"/>
    </cofactor>
</comment>
<protein>
    <recommendedName>
        <fullName evidence="5">FAD-binding domain-containing protein</fullName>
    </recommendedName>
</protein>
<dbReference type="InterPro" id="IPR036188">
    <property type="entry name" value="FAD/NAD-bd_sf"/>
</dbReference>
<dbReference type="RefSeq" id="WP_078606274.1">
    <property type="nucleotide sequence ID" value="NZ_MPZV01000005.1"/>
</dbReference>
<sequence>MPHPVLIVGAGPTGLTAAYELARQGVPVRLIEKSASPATTSRAIAVQARTLEMLAQRGLADTLVARGVQTRIAQFYGEGAPLFRLDFAHLESRFPYILFVSQVETETVLRDACAALGVETEWDTELVAIAREGHDAQARPTAVLRGPGGTLEELRPDWVIASGGAHSLIRRTLNLPFEGKSVGQGFVLSDQMVSGALDPEELHIFSSGEGFLGMFPLGGGRFRLIASDVAGSEQPDLKTLQEIFDARAHLPATLHDLSWSSRFAINSRMVGTLRVGRFLLGGDAAHIHSPAGGQGMNTGMQDMMNLGWKLARVIEGTAPENLLDSYEAERLPVIRDLLHGTEALTANMASTSPVRRMLIDHISPYLGSRDLVQEKVAARMGQIAIGYEGGPLADGPHARGTIAPGARLPDPLLEVARDGAWHPARAQDLVDPSGFVLLCAGDGPAPQSPFAKSLKLRPAPDHAEAFAQIFGHDGAAVLVRPDGYVALSAPLADTARAVEAYAAAHFAT</sequence>
<evidence type="ECO:0000256" key="1">
    <source>
        <dbReference type="ARBA" id="ARBA00001974"/>
    </source>
</evidence>
<dbReference type="Pfam" id="PF21274">
    <property type="entry name" value="Rng_hyd_C"/>
    <property type="match status" value="1"/>
</dbReference>
<dbReference type="InterPro" id="IPR036249">
    <property type="entry name" value="Thioredoxin-like_sf"/>
</dbReference>
<evidence type="ECO:0000259" key="5">
    <source>
        <dbReference type="Pfam" id="PF01494"/>
    </source>
</evidence>
<keyword evidence="3" id="KW-0285">Flavoprotein</keyword>
<accession>A0ABX3MTS1</accession>
<evidence type="ECO:0000313" key="6">
    <source>
        <dbReference type="EMBL" id="OOY22772.1"/>
    </source>
</evidence>
<keyword evidence="4" id="KW-0274">FAD</keyword>
<dbReference type="InterPro" id="IPR050641">
    <property type="entry name" value="RIFMO-like"/>
</dbReference>
<comment type="similarity">
    <text evidence="2">Belongs to the PheA/TfdB FAD monooxygenase family.</text>
</comment>
<dbReference type="Gene3D" id="3.50.50.60">
    <property type="entry name" value="FAD/NAD(P)-binding domain"/>
    <property type="match status" value="1"/>
</dbReference>